<dbReference type="EMBL" id="MDZC01000061">
    <property type="protein sequence ID" value="OGX85270.1"/>
    <property type="molecule type" value="Genomic_DNA"/>
</dbReference>
<organism evidence="3 4">
    <name type="scientific">Hymenobacter glacialis</name>
    <dbReference type="NCBI Taxonomy" id="1908236"/>
    <lineage>
        <taxon>Bacteria</taxon>
        <taxon>Pseudomonadati</taxon>
        <taxon>Bacteroidota</taxon>
        <taxon>Cytophagia</taxon>
        <taxon>Cytophagales</taxon>
        <taxon>Hymenobacteraceae</taxon>
        <taxon>Hymenobacter</taxon>
    </lineage>
</organism>
<name>A0A1G1T321_9BACT</name>
<gene>
    <name evidence="3" type="ORF">BEN48_14790</name>
</gene>
<dbReference type="AlphaFoldDB" id="A0A1G1T321"/>
<feature type="domain" description="Response regulatory" evidence="2">
    <location>
        <begin position="7"/>
        <end position="117"/>
    </location>
</feature>
<dbReference type="OrthoDB" id="9809987at2"/>
<accession>A0A1G1T321</accession>
<keyword evidence="4" id="KW-1185">Reference proteome</keyword>
<dbReference type="STRING" id="1908236.BEN48_14790"/>
<dbReference type="PROSITE" id="PS50110">
    <property type="entry name" value="RESPONSE_REGULATORY"/>
    <property type="match status" value="1"/>
</dbReference>
<comment type="caution">
    <text evidence="1">Lacks conserved residue(s) required for the propagation of feature annotation.</text>
</comment>
<protein>
    <recommendedName>
        <fullName evidence="2">Response regulatory domain-containing protein</fullName>
    </recommendedName>
</protein>
<dbReference type="RefSeq" id="WP_070734355.1">
    <property type="nucleotide sequence ID" value="NZ_MDZC01000061.1"/>
</dbReference>
<evidence type="ECO:0000256" key="1">
    <source>
        <dbReference type="PROSITE-ProRule" id="PRU00169"/>
    </source>
</evidence>
<evidence type="ECO:0000259" key="2">
    <source>
        <dbReference type="PROSITE" id="PS50110"/>
    </source>
</evidence>
<reference evidence="3 4" key="1">
    <citation type="submission" date="2016-08" db="EMBL/GenBank/DDBJ databases">
        <title>Hymenobacter coccineus sp. nov., Hymenobacter lapidarius sp. nov. and Hymenobacter glacialis sp. nov., isolated from Antarctic soil.</title>
        <authorList>
            <person name="Sedlacek I."/>
            <person name="Kralova S."/>
            <person name="Kyrova K."/>
            <person name="Maslanova I."/>
            <person name="Stankova E."/>
            <person name="Vrbovska V."/>
            <person name="Nemec M."/>
            <person name="Bartak M."/>
            <person name="Svec P."/>
            <person name="Busse H.-J."/>
            <person name="Pantucek R."/>
        </authorList>
    </citation>
    <scope>NUCLEOTIDE SEQUENCE [LARGE SCALE GENOMIC DNA]</scope>
    <source>
        <strain evidence="3 4">CCM 8648</strain>
    </source>
</reference>
<dbReference type="GO" id="GO:0000160">
    <property type="term" value="P:phosphorelay signal transduction system"/>
    <property type="evidence" value="ECO:0007669"/>
    <property type="project" value="InterPro"/>
</dbReference>
<comment type="caution">
    <text evidence="3">The sequence shown here is derived from an EMBL/GenBank/DDBJ whole genome shotgun (WGS) entry which is preliminary data.</text>
</comment>
<evidence type="ECO:0000313" key="3">
    <source>
        <dbReference type="EMBL" id="OGX85270.1"/>
    </source>
</evidence>
<proteinExistence type="predicted"/>
<dbReference type="InterPro" id="IPR011006">
    <property type="entry name" value="CheY-like_superfamily"/>
</dbReference>
<dbReference type="InterPro" id="IPR001789">
    <property type="entry name" value="Sig_transdc_resp-reg_receiver"/>
</dbReference>
<dbReference type="Proteomes" id="UP000177791">
    <property type="component" value="Unassembled WGS sequence"/>
</dbReference>
<dbReference type="SUPFAM" id="SSF52172">
    <property type="entry name" value="CheY-like"/>
    <property type="match status" value="1"/>
</dbReference>
<sequence length="117" mass="11556">MSASPLRVLVAIDDVQRAAALVGHLRAAGLDEIIVAEARGDAALKAARLLHPDLVVVGGPLRGPLDGAGLATSLQVPLGISIPVLTVTDPAELPGLLVVQAQLLAAALPVAAATAGA</sequence>
<evidence type="ECO:0000313" key="4">
    <source>
        <dbReference type="Proteomes" id="UP000177791"/>
    </source>
</evidence>